<comment type="subunit">
    <text evidence="6">Associates with 90S and pre-40S pre-ribosomal particles.</text>
</comment>
<sequence>MTSSEEDSNHSEEEQEQEDDERLAIKKEISSLSFEALQKLKERIGAKVYKEVIFGENKNAKKEPKIFKRENKNRPREMSSKKPVSMLQNVVPVKKKEVRDPRFDPLCGNFDKNEFSTNYGFLSDIRVNDIKAIRAELKQTTDPDKEKELRRLLQRLNDQEKAKKRNKIQMNNLEIEKQQVENKFKQGIQPHFKNKSELRVESLVKQYEELKKEGTGRIQRHLKRRQQKVKKKSFKTPIIGS</sequence>
<reference evidence="9" key="1">
    <citation type="submission" date="2021-09" db="EMBL/GenBank/DDBJ databases">
        <authorList>
            <person name="Martin H S."/>
        </authorList>
    </citation>
    <scope>NUCLEOTIDE SEQUENCE</scope>
</reference>
<gene>
    <name evidence="9" type="ORF">DCHRY22_LOCUS6198</name>
</gene>
<protein>
    <recommendedName>
        <fullName evidence="6">rRNA biogenesis protein RRP36</fullName>
    </recommendedName>
</protein>
<keyword evidence="7" id="KW-0175">Coiled coil</keyword>
<evidence type="ECO:0000256" key="2">
    <source>
        <dbReference type="ARBA" id="ARBA00009418"/>
    </source>
</evidence>
<evidence type="ECO:0000256" key="3">
    <source>
        <dbReference type="ARBA" id="ARBA00022517"/>
    </source>
</evidence>
<feature type="region of interest" description="Disordered" evidence="8">
    <location>
        <begin position="214"/>
        <end position="241"/>
    </location>
</feature>
<organism evidence="9 10">
    <name type="scientific">Danaus chrysippus</name>
    <name type="common">African queen</name>
    <dbReference type="NCBI Taxonomy" id="151541"/>
    <lineage>
        <taxon>Eukaryota</taxon>
        <taxon>Metazoa</taxon>
        <taxon>Ecdysozoa</taxon>
        <taxon>Arthropoda</taxon>
        <taxon>Hexapoda</taxon>
        <taxon>Insecta</taxon>
        <taxon>Pterygota</taxon>
        <taxon>Neoptera</taxon>
        <taxon>Endopterygota</taxon>
        <taxon>Lepidoptera</taxon>
        <taxon>Glossata</taxon>
        <taxon>Ditrysia</taxon>
        <taxon>Papilionoidea</taxon>
        <taxon>Nymphalidae</taxon>
        <taxon>Danainae</taxon>
        <taxon>Danaini</taxon>
        <taxon>Danaina</taxon>
        <taxon>Danaus</taxon>
        <taxon>Anosia</taxon>
    </lineage>
</organism>
<dbReference type="InterPro" id="IPR009292">
    <property type="entry name" value="RRP36"/>
</dbReference>
<dbReference type="Pfam" id="PF06102">
    <property type="entry name" value="RRP36"/>
    <property type="match status" value="1"/>
</dbReference>
<dbReference type="PANTHER" id="PTHR21738:SF0">
    <property type="entry name" value="RIBOSOMAL RNA PROCESSING PROTEIN 36 HOMOLOG"/>
    <property type="match status" value="1"/>
</dbReference>
<feature type="region of interest" description="Disordered" evidence="8">
    <location>
        <begin position="1"/>
        <end position="22"/>
    </location>
</feature>
<feature type="compositionally biased region" description="Basic residues" evidence="8">
    <location>
        <begin position="218"/>
        <end position="234"/>
    </location>
</feature>
<evidence type="ECO:0000313" key="10">
    <source>
        <dbReference type="Proteomes" id="UP000789524"/>
    </source>
</evidence>
<feature type="coiled-coil region" evidence="7">
    <location>
        <begin position="146"/>
        <end position="213"/>
    </location>
</feature>
<evidence type="ECO:0000256" key="1">
    <source>
        <dbReference type="ARBA" id="ARBA00004604"/>
    </source>
</evidence>
<dbReference type="EMBL" id="CAKASE010000053">
    <property type="protein sequence ID" value="CAG9565343.1"/>
    <property type="molecule type" value="Genomic_DNA"/>
</dbReference>
<dbReference type="PANTHER" id="PTHR21738">
    <property type="entry name" value="RIBOSOMAL RNA PROCESSING PROTEIN 36 HOMOLOG"/>
    <property type="match status" value="1"/>
</dbReference>
<feature type="compositionally biased region" description="Basic and acidic residues" evidence="8">
    <location>
        <begin position="64"/>
        <end position="80"/>
    </location>
</feature>
<dbReference type="Proteomes" id="UP000789524">
    <property type="component" value="Unassembled WGS sequence"/>
</dbReference>
<name>A0A8J2W0P9_9NEOP</name>
<comment type="similarity">
    <text evidence="2 6">Belongs to the RRP36 family.</text>
</comment>
<accession>A0A8J2W0P9</accession>
<keyword evidence="4 6" id="KW-0698">rRNA processing</keyword>
<comment type="caution">
    <text evidence="9">The sequence shown here is derived from an EMBL/GenBank/DDBJ whole genome shotgun (WGS) entry which is preliminary data.</text>
</comment>
<comment type="subcellular location">
    <subcellularLocation>
        <location evidence="1 6">Nucleus</location>
        <location evidence="1 6">Nucleolus</location>
    </subcellularLocation>
</comment>
<feature type="region of interest" description="Disordered" evidence="8">
    <location>
        <begin position="64"/>
        <end position="91"/>
    </location>
</feature>
<dbReference type="GO" id="GO:0005730">
    <property type="term" value="C:nucleolus"/>
    <property type="evidence" value="ECO:0007669"/>
    <property type="project" value="UniProtKB-SubCell"/>
</dbReference>
<evidence type="ECO:0000256" key="4">
    <source>
        <dbReference type="ARBA" id="ARBA00022552"/>
    </source>
</evidence>
<evidence type="ECO:0000256" key="6">
    <source>
        <dbReference type="RuleBase" id="RU368027"/>
    </source>
</evidence>
<evidence type="ECO:0000256" key="8">
    <source>
        <dbReference type="SAM" id="MobiDB-lite"/>
    </source>
</evidence>
<dbReference type="OrthoDB" id="448446at2759"/>
<keyword evidence="6" id="KW-0687">Ribonucleoprotein</keyword>
<proteinExistence type="inferred from homology"/>
<comment type="function">
    <text evidence="6">Component of the 90S pre-ribosome involved in the maturation of rRNAs. Required for early cleavages of the pre-RNAs in the 40S ribosomal subunit maturation pathway.</text>
</comment>
<evidence type="ECO:0000313" key="9">
    <source>
        <dbReference type="EMBL" id="CAG9565343.1"/>
    </source>
</evidence>
<dbReference type="AlphaFoldDB" id="A0A8J2W0P9"/>
<dbReference type="GO" id="GO:0000462">
    <property type="term" value="P:maturation of SSU-rRNA from tricistronic rRNA transcript (SSU-rRNA, 5.8S rRNA, LSU-rRNA)"/>
    <property type="evidence" value="ECO:0007669"/>
    <property type="project" value="TreeGrafter"/>
</dbReference>
<keyword evidence="5 6" id="KW-0539">Nucleus</keyword>
<dbReference type="GO" id="GO:0030686">
    <property type="term" value="C:90S preribosome"/>
    <property type="evidence" value="ECO:0007669"/>
    <property type="project" value="TreeGrafter"/>
</dbReference>
<keyword evidence="10" id="KW-1185">Reference proteome</keyword>
<evidence type="ECO:0000256" key="7">
    <source>
        <dbReference type="SAM" id="Coils"/>
    </source>
</evidence>
<keyword evidence="3 6" id="KW-0690">Ribosome biogenesis</keyword>
<evidence type="ECO:0000256" key="5">
    <source>
        <dbReference type="ARBA" id="ARBA00023242"/>
    </source>
</evidence>